<dbReference type="SMART" id="SM00485">
    <property type="entry name" value="XPGN"/>
    <property type="match status" value="1"/>
</dbReference>
<evidence type="ECO:0000256" key="2">
    <source>
        <dbReference type="ARBA" id="ARBA00022801"/>
    </source>
</evidence>
<evidence type="ECO:0000313" key="6">
    <source>
        <dbReference type="Proteomes" id="UP000822476"/>
    </source>
</evidence>
<dbReference type="Pfam" id="PF00867">
    <property type="entry name" value="XPG_I"/>
    <property type="match status" value="1"/>
</dbReference>
<evidence type="ECO:0000256" key="1">
    <source>
        <dbReference type="ARBA" id="ARBA00022722"/>
    </source>
</evidence>
<keyword evidence="2" id="KW-0378">Hydrolase</keyword>
<dbReference type="InterPro" id="IPR036279">
    <property type="entry name" value="5-3_exonuclease_C_sf"/>
</dbReference>
<reference evidence="5" key="1">
    <citation type="submission" date="2019-07" db="EMBL/GenBank/DDBJ databases">
        <title>Annotation for the trematode Paragonimus miyazaki's.</title>
        <authorList>
            <person name="Choi Y.-J."/>
        </authorList>
    </citation>
    <scope>NUCLEOTIDE SEQUENCE</scope>
    <source>
        <strain evidence="5">Japan</strain>
    </source>
</reference>
<evidence type="ECO:0000259" key="4">
    <source>
        <dbReference type="SMART" id="SM00485"/>
    </source>
</evidence>
<dbReference type="Gene3D" id="1.10.150.20">
    <property type="entry name" value="5' to 3' exonuclease, C-terminal subdomain"/>
    <property type="match status" value="1"/>
</dbReference>
<feature type="domain" description="XPG N-terminal" evidence="4">
    <location>
        <begin position="1"/>
        <end position="96"/>
    </location>
</feature>
<dbReference type="InterPro" id="IPR029060">
    <property type="entry name" value="PIN-like_dom_sf"/>
</dbReference>
<name>A0A8S9YV82_9TREM</name>
<dbReference type="GO" id="GO:0017108">
    <property type="term" value="F:5'-flap endonuclease activity"/>
    <property type="evidence" value="ECO:0007669"/>
    <property type="project" value="TreeGrafter"/>
</dbReference>
<dbReference type="CDD" id="cd09869">
    <property type="entry name" value="PIN_GEN1"/>
    <property type="match status" value="1"/>
</dbReference>
<feature type="domain" description="XPG-I" evidence="3">
    <location>
        <begin position="127"/>
        <end position="198"/>
    </location>
</feature>
<dbReference type="GO" id="GO:0000400">
    <property type="term" value="F:four-way junction DNA binding"/>
    <property type="evidence" value="ECO:0007669"/>
    <property type="project" value="TreeGrafter"/>
</dbReference>
<sequence length="628" mass="70556">MGVRGLWNILSPVEEYRPLSELGGETIAVDLSIWVCGDISVKYNTAVTTKLYLRNLFFRTLNLLRQNTLPVMVIDGVAPALKATTIGKRKNFSSHRNFRSNLLVDPSVLVQRRRFAKISGECCVLLNALGVPWVQSPGEAEAMCAMLNSSERVDACITNDGDAFLYGASTVYRHFTMDCRDASVRVYRSSRVREELHFSQRLLVLLGILLGCDYWPTGVAGVGKAGVHRLIGPLRLLPDTELMDLVSWLSTHSSSCDQTVFFTHPFFKAVDPKLRRLYAKIGTEFQNCPVKEILHEFLASPEARLWSLPSAAHVSTWRRPDPRAVVLFCRDQLDWKPDYSLHHLLPVLALWDMRHPQILKSLLVDDATQLIPIRIVKKRTVSFLPSYEVEWRRMDFDVWTRKSGLSTKVLESVDKSNNVETNTDLTDKYTFSVPIVEFEPVYGELCESFRAESAKVCRGRSRKPSTNVIEENKKPSLVNLLQNLQLDCVANRNRVMTVTSRVPAWDSSSDSFSPTRLTNSSWTIGLSAVQNVPERVKLVSTVFNRPTAEQPVRLSTVLAGSKQLESSLLTCSPAVNSFVWSVSPVPVQSDPCQATGSRLSLSDDADDSFSAFSTPLRLKDRIAKRIPY</sequence>
<dbReference type="EMBL" id="JTDE01002693">
    <property type="protein sequence ID" value="KAF7257020.1"/>
    <property type="molecule type" value="Genomic_DNA"/>
</dbReference>
<dbReference type="AlphaFoldDB" id="A0A8S9YV82"/>
<dbReference type="SUPFAM" id="SSF47807">
    <property type="entry name" value="5' to 3' exonuclease, C-terminal subdomain"/>
    <property type="match status" value="1"/>
</dbReference>
<accession>A0A8S9YV82</accession>
<gene>
    <name evidence="5" type="ORF">EG68_06306</name>
</gene>
<comment type="caution">
    <text evidence="5">The sequence shown here is derived from an EMBL/GenBank/DDBJ whole genome shotgun (WGS) entry which is preliminary data.</text>
</comment>
<dbReference type="InterPro" id="IPR006084">
    <property type="entry name" value="XPG/Rad2"/>
</dbReference>
<keyword evidence="6" id="KW-1185">Reference proteome</keyword>
<dbReference type="InterPro" id="IPR006086">
    <property type="entry name" value="XPG-I_dom"/>
</dbReference>
<evidence type="ECO:0008006" key="7">
    <source>
        <dbReference type="Google" id="ProtNLM"/>
    </source>
</evidence>
<dbReference type="SUPFAM" id="SSF88723">
    <property type="entry name" value="PIN domain-like"/>
    <property type="match status" value="1"/>
</dbReference>
<organism evidence="5 6">
    <name type="scientific">Paragonimus skrjabini miyazakii</name>
    <dbReference type="NCBI Taxonomy" id="59628"/>
    <lineage>
        <taxon>Eukaryota</taxon>
        <taxon>Metazoa</taxon>
        <taxon>Spiralia</taxon>
        <taxon>Lophotrochozoa</taxon>
        <taxon>Platyhelminthes</taxon>
        <taxon>Trematoda</taxon>
        <taxon>Digenea</taxon>
        <taxon>Plagiorchiida</taxon>
        <taxon>Troglotremata</taxon>
        <taxon>Troglotrematidae</taxon>
        <taxon>Paragonimus</taxon>
    </lineage>
</organism>
<dbReference type="Pfam" id="PF00752">
    <property type="entry name" value="XPG_N"/>
    <property type="match status" value="1"/>
</dbReference>
<dbReference type="OrthoDB" id="2959108at2759"/>
<dbReference type="PRINTS" id="PR00853">
    <property type="entry name" value="XPGRADSUPER"/>
</dbReference>
<dbReference type="PANTHER" id="PTHR11081:SF70">
    <property type="entry name" value="FLAP ENDONUCLEASE GEN HOMOLOG 1"/>
    <property type="match status" value="1"/>
</dbReference>
<proteinExistence type="predicted"/>
<keyword evidence="1" id="KW-0540">Nuclease</keyword>
<dbReference type="InterPro" id="IPR006085">
    <property type="entry name" value="XPG_DNA_repair_N"/>
</dbReference>
<protein>
    <recommendedName>
        <fullName evidence="7">Flap endonuclease GEN</fullName>
    </recommendedName>
</protein>
<dbReference type="SMART" id="SM00484">
    <property type="entry name" value="XPGI"/>
    <property type="match status" value="1"/>
</dbReference>
<evidence type="ECO:0000313" key="5">
    <source>
        <dbReference type="EMBL" id="KAF7257020.1"/>
    </source>
</evidence>
<dbReference type="Proteomes" id="UP000822476">
    <property type="component" value="Unassembled WGS sequence"/>
</dbReference>
<evidence type="ECO:0000259" key="3">
    <source>
        <dbReference type="SMART" id="SM00484"/>
    </source>
</evidence>
<dbReference type="PANTHER" id="PTHR11081">
    <property type="entry name" value="FLAP ENDONUCLEASE FAMILY MEMBER"/>
    <property type="match status" value="1"/>
</dbReference>
<dbReference type="Gene3D" id="3.40.50.1010">
    <property type="entry name" value="5'-nuclease"/>
    <property type="match status" value="1"/>
</dbReference>